<accession>A0AAN9TEL0</accession>
<dbReference type="AlphaFoldDB" id="A0AAN9TEL0"/>
<proteinExistence type="predicted"/>
<feature type="transmembrane region" description="Helical" evidence="1">
    <location>
        <begin position="58"/>
        <end position="76"/>
    </location>
</feature>
<dbReference type="EMBL" id="JAYMYS010000001">
    <property type="protein sequence ID" value="KAK7412220.1"/>
    <property type="molecule type" value="Genomic_DNA"/>
</dbReference>
<comment type="caution">
    <text evidence="2">The sequence shown here is derived from an EMBL/GenBank/DDBJ whole genome shotgun (WGS) entry which is preliminary data.</text>
</comment>
<evidence type="ECO:0000256" key="1">
    <source>
        <dbReference type="SAM" id="Phobius"/>
    </source>
</evidence>
<evidence type="ECO:0000313" key="2">
    <source>
        <dbReference type="EMBL" id="KAK7412220.1"/>
    </source>
</evidence>
<reference evidence="2 3" key="1">
    <citation type="submission" date="2024-01" db="EMBL/GenBank/DDBJ databases">
        <title>The genomes of 5 underutilized Papilionoideae crops provide insights into root nodulation and disease resistanc.</title>
        <authorList>
            <person name="Jiang F."/>
        </authorList>
    </citation>
    <scope>NUCLEOTIDE SEQUENCE [LARGE SCALE GENOMIC DNA]</scope>
    <source>
        <strain evidence="2">DUOXIRENSHENG_FW03</strain>
        <tissue evidence="2">Leaves</tissue>
    </source>
</reference>
<keyword evidence="3" id="KW-1185">Reference proteome</keyword>
<organism evidence="2 3">
    <name type="scientific">Psophocarpus tetragonolobus</name>
    <name type="common">Winged bean</name>
    <name type="synonym">Dolichos tetragonolobus</name>
    <dbReference type="NCBI Taxonomy" id="3891"/>
    <lineage>
        <taxon>Eukaryota</taxon>
        <taxon>Viridiplantae</taxon>
        <taxon>Streptophyta</taxon>
        <taxon>Embryophyta</taxon>
        <taxon>Tracheophyta</taxon>
        <taxon>Spermatophyta</taxon>
        <taxon>Magnoliopsida</taxon>
        <taxon>eudicotyledons</taxon>
        <taxon>Gunneridae</taxon>
        <taxon>Pentapetalae</taxon>
        <taxon>rosids</taxon>
        <taxon>fabids</taxon>
        <taxon>Fabales</taxon>
        <taxon>Fabaceae</taxon>
        <taxon>Papilionoideae</taxon>
        <taxon>50 kb inversion clade</taxon>
        <taxon>NPAAA clade</taxon>
        <taxon>indigoferoid/millettioid clade</taxon>
        <taxon>Phaseoleae</taxon>
        <taxon>Psophocarpus</taxon>
    </lineage>
</organism>
<dbReference type="Proteomes" id="UP001386955">
    <property type="component" value="Unassembled WGS sequence"/>
</dbReference>
<sequence>MFESYYGCRVVLESKVDEQVNSPISWDFVSDEWLEGEAEEALARLVENSGGAIDNVDLSILANLIPIPIVVGLMEMGNYMTKRKRK</sequence>
<keyword evidence="1" id="KW-0812">Transmembrane</keyword>
<gene>
    <name evidence="2" type="ORF">VNO78_03670</name>
</gene>
<keyword evidence="1" id="KW-0472">Membrane</keyword>
<keyword evidence="1" id="KW-1133">Transmembrane helix</keyword>
<evidence type="ECO:0000313" key="3">
    <source>
        <dbReference type="Proteomes" id="UP001386955"/>
    </source>
</evidence>
<name>A0AAN9TEL0_PSOTE</name>
<protein>
    <submittedName>
        <fullName evidence="2">Uncharacterized protein</fullName>
    </submittedName>
</protein>